<dbReference type="EMBL" id="SWFT01000149">
    <property type="protein sequence ID" value="KAA8898096.1"/>
    <property type="molecule type" value="Genomic_DNA"/>
</dbReference>
<dbReference type="InterPro" id="IPR016024">
    <property type="entry name" value="ARM-type_fold"/>
</dbReference>
<dbReference type="GO" id="GO:0000245">
    <property type="term" value="P:spliceosomal complex assembly"/>
    <property type="evidence" value="ECO:0007669"/>
    <property type="project" value="InterPro"/>
</dbReference>
<evidence type="ECO:0000313" key="11">
    <source>
        <dbReference type="Proteomes" id="UP000449547"/>
    </source>
</evidence>
<dbReference type="GeneID" id="54783601"/>
<dbReference type="Pfam" id="PF22646">
    <property type="entry name" value="PPP2R1A-like_HEAT"/>
    <property type="match status" value="1"/>
</dbReference>
<evidence type="ECO:0000256" key="2">
    <source>
        <dbReference type="ARBA" id="ARBA00005754"/>
    </source>
</evidence>
<keyword evidence="7" id="KW-0539">Nucleus</keyword>
<dbReference type="InterPro" id="IPR011989">
    <property type="entry name" value="ARM-like"/>
</dbReference>
<comment type="similarity">
    <text evidence="2">Belongs to the SF3B1 family.</text>
</comment>
<dbReference type="VEuPathDB" id="FungiDB:DIURU_004950"/>
<keyword evidence="4" id="KW-0747">Spliceosome</keyword>
<keyword evidence="11" id="KW-1185">Reference proteome</keyword>
<keyword evidence="6" id="KW-0508">mRNA splicing</keyword>
<dbReference type="OrthoDB" id="438939at2759"/>
<dbReference type="InterPro" id="IPR054573">
    <property type="entry name" value="PP2A/SF3B1-like_HEAT"/>
</dbReference>
<evidence type="ECO:0000313" key="10">
    <source>
        <dbReference type="EMBL" id="KAA8898096.1"/>
    </source>
</evidence>
<evidence type="ECO:0000256" key="3">
    <source>
        <dbReference type="ARBA" id="ARBA00022664"/>
    </source>
</evidence>
<keyword evidence="5" id="KW-0677">Repeat</keyword>
<organism evidence="10 11">
    <name type="scientific">Diutina rugosa</name>
    <name type="common">Yeast</name>
    <name type="synonym">Candida rugosa</name>
    <dbReference type="NCBI Taxonomy" id="5481"/>
    <lineage>
        <taxon>Eukaryota</taxon>
        <taxon>Fungi</taxon>
        <taxon>Dikarya</taxon>
        <taxon>Ascomycota</taxon>
        <taxon>Saccharomycotina</taxon>
        <taxon>Pichiomycetes</taxon>
        <taxon>Debaryomycetaceae</taxon>
        <taxon>Diutina</taxon>
    </lineage>
</organism>
<feature type="compositionally biased region" description="Basic and acidic residues" evidence="8">
    <location>
        <begin position="53"/>
        <end position="74"/>
    </location>
</feature>
<protein>
    <recommendedName>
        <fullName evidence="9">Phosphatase PP2A regulatory subunit A/Splicing factor 3B subunit 1-like HEAT repeat domain-containing protein</fullName>
    </recommendedName>
</protein>
<evidence type="ECO:0000259" key="9">
    <source>
        <dbReference type="Pfam" id="PF22646"/>
    </source>
</evidence>
<dbReference type="Proteomes" id="UP000449547">
    <property type="component" value="Unassembled WGS sequence"/>
</dbReference>
<keyword evidence="3" id="KW-0507">mRNA processing</keyword>
<comment type="caution">
    <text evidence="10">The sequence shown here is derived from an EMBL/GenBank/DDBJ whole genome shotgun (WGS) entry which is preliminary data.</text>
</comment>
<gene>
    <name evidence="10" type="ORF">DIURU_004950</name>
</gene>
<feature type="domain" description="Phosphatase PP2A regulatory subunit A/Splicing factor 3B subunit 1-like HEAT repeat" evidence="9">
    <location>
        <begin position="777"/>
        <end position="848"/>
    </location>
</feature>
<evidence type="ECO:0000256" key="8">
    <source>
        <dbReference type="SAM" id="MobiDB-lite"/>
    </source>
</evidence>
<accession>A0A642UJU9</accession>
<sequence length="993" mass="111453">MVKNRSLDGYALQQASDEDGVEVGSVAHNQCQNGAHKRRIPSLETSIKRHASARHESKHHSESKTSSDIEVTSRRRPWRWDVDPAQYELRKQQELGIRGIKEKPQLSQTVDLYNPAETAKIEDSQLALPEPPIEGLESFSHDDAITFEPLLQLKTIPDSELTKAESARLEALMALLRIKNGTQSLRKRSMRQLNNVVKRQGPSIILPATISIFEHANLGDHEKHLLMKVISRVMYISPKEVTPWTAEIVHSLGPMLTEEDFTVRMEAQDVLAHLTKVVGLPVMISSLRPDLDHSSEYTRNVTAKVFAVIANTIGLVSIMPFLRAVLRSKVWTTRHTGVKIIQNLAVTLGGGNGGTTLPFLDQIVDILKPAISDDNIKVSRSSATTIARLAENVRPFGFDSFEPIIVQIWEGLREHRGGTLAAFISALGAIVPLACHNLRDREYANYYTKELLKVMTREFSTSNEEIKRTILKLLGTLPLTRELLGKQYKENLFIPFVKNFWTRRTATDSQNIVRMVSDATSELAHRLDPPGMFKLIAQFMRDKNELMRRMCVEATCKFVLNYPKDLIEFDAQLEYQLIDGMVFAFQEQRDTQAIYMTGFAALVNALGKRVKPHIDQIVSVILYNLSGDQFNVRQQAASIINKIAPVINTCCDTPDMMYKLILVLFESLGDVNPEVLASIIDAIYGCLNALGSDALKNLKSPSVNEILPTLTPILKNRHELVQESCVKLVGLIASKQPETINTKEWMRVCFELLDLLKSNKKRIRIAANGTFGSIAKTIGPSDVLVMLLNNLRVQERQLRVCTAVAIGIVADTCSPFTVLPAIMNEYRIPDKNVQNGVLKAVSFMIEYLPGNVTKDYVLSLVPLLEHALVDSDQVHRQTAAAVIRHMALNCIGTADANYIEVFVHFINLVLPSIFETSPHVIIRIIEALDALRCVVGNGTYLNYIWAGLFHPATKVRQPYWQLYNVAYVQNSDAMVPFYPMETNKQVDELELLI</sequence>
<dbReference type="GO" id="GO:0005681">
    <property type="term" value="C:spliceosomal complex"/>
    <property type="evidence" value="ECO:0007669"/>
    <property type="project" value="UniProtKB-KW"/>
</dbReference>
<evidence type="ECO:0000256" key="7">
    <source>
        <dbReference type="ARBA" id="ARBA00023242"/>
    </source>
</evidence>
<dbReference type="PANTHER" id="PTHR12097">
    <property type="entry name" value="SPLICING FACTOR 3B, SUBUNIT 1-RELATED"/>
    <property type="match status" value="1"/>
</dbReference>
<reference evidence="10 11" key="1">
    <citation type="submission" date="2019-07" db="EMBL/GenBank/DDBJ databases">
        <title>Genome assembly of two rare yeast pathogens: Diutina rugosa and Trichomonascus ciferrii.</title>
        <authorList>
            <person name="Mixao V."/>
            <person name="Saus E."/>
            <person name="Hansen A."/>
            <person name="Lass-Flor C."/>
            <person name="Gabaldon T."/>
        </authorList>
    </citation>
    <scope>NUCLEOTIDE SEQUENCE [LARGE SCALE GENOMIC DNA]</scope>
    <source>
        <strain evidence="10 11">CBS 613</strain>
    </source>
</reference>
<name>A0A642UJU9_DIURU</name>
<evidence type="ECO:0000256" key="1">
    <source>
        <dbReference type="ARBA" id="ARBA00004123"/>
    </source>
</evidence>
<dbReference type="Gene3D" id="1.25.10.10">
    <property type="entry name" value="Leucine-rich Repeat Variant"/>
    <property type="match status" value="5"/>
</dbReference>
<feature type="region of interest" description="Disordered" evidence="8">
    <location>
        <begin position="1"/>
        <end position="74"/>
    </location>
</feature>
<dbReference type="GO" id="GO:0003729">
    <property type="term" value="F:mRNA binding"/>
    <property type="evidence" value="ECO:0007669"/>
    <property type="project" value="InterPro"/>
</dbReference>
<proteinExistence type="inferred from homology"/>
<evidence type="ECO:0000256" key="6">
    <source>
        <dbReference type="ARBA" id="ARBA00023187"/>
    </source>
</evidence>
<evidence type="ECO:0000256" key="5">
    <source>
        <dbReference type="ARBA" id="ARBA00022737"/>
    </source>
</evidence>
<evidence type="ECO:0000256" key="4">
    <source>
        <dbReference type="ARBA" id="ARBA00022728"/>
    </source>
</evidence>
<dbReference type="AlphaFoldDB" id="A0A642UJU9"/>
<dbReference type="OMA" id="LVMNYVW"/>
<dbReference type="SUPFAM" id="SSF48371">
    <property type="entry name" value="ARM repeat"/>
    <property type="match status" value="1"/>
</dbReference>
<dbReference type="InterPro" id="IPR038737">
    <property type="entry name" value="SF3b_su1-like"/>
</dbReference>
<comment type="subcellular location">
    <subcellularLocation>
        <location evidence="1">Nucleus</location>
    </subcellularLocation>
</comment>
<dbReference type="RefSeq" id="XP_034010353.1">
    <property type="nucleotide sequence ID" value="XM_034157879.1"/>
</dbReference>